<organism evidence="2 3">
    <name type="scientific">Dankookia rubra</name>
    <dbReference type="NCBI Taxonomy" id="1442381"/>
    <lineage>
        <taxon>Bacteria</taxon>
        <taxon>Pseudomonadati</taxon>
        <taxon>Pseudomonadota</taxon>
        <taxon>Alphaproteobacteria</taxon>
        <taxon>Acetobacterales</taxon>
        <taxon>Roseomonadaceae</taxon>
        <taxon>Dankookia</taxon>
    </lineage>
</organism>
<evidence type="ECO:0000313" key="2">
    <source>
        <dbReference type="EMBL" id="TDH62170.1"/>
    </source>
</evidence>
<reference evidence="2 3" key="1">
    <citation type="journal article" date="2016" name="J. Microbiol.">
        <title>Dankookia rubra gen. nov., sp. nov., an alphaproteobacterium isolated from sediment of a shallow stream.</title>
        <authorList>
            <person name="Kim W.H."/>
            <person name="Kim D.H."/>
            <person name="Kang K."/>
            <person name="Ahn T.Y."/>
        </authorList>
    </citation>
    <scope>NUCLEOTIDE SEQUENCE [LARGE SCALE GENOMIC DNA]</scope>
    <source>
        <strain evidence="2 3">JCM30602</strain>
    </source>
</reference>
<dbReference type="GO" id="GO:0004190">
    <property type="term" value="F:aspartic-type endopeptidase activity"/>
    <property type="evidence" value="ECO:0007669"/>
    <property type="project" value="InterPro"/>
</dbReference>
<gene>
    <name evidence="2" type="ORF">E2C06_13435</name>
</gene>
<dbReference type="InterPro" id="IPR000036">
    <property type="entry name" value="Peptidase_A26_omptin"/>
</dbReference>
<sequence>MTMKKWGIQFFWSAICALSINARAQELPVLAQSPLPYKMMESLGAFASQFSFSGGVRYWYSQSNNHFKFSNGFPGYGNPTSTLDWNGNTAHSGEGYVRIDHHTTRLFVKALGGGGGINGDGEMTDRDFLAGQRSFSVTRSAVNGADLSYAMLDLGINLRPVPQHMPDLTISPFIGYHYWSDNPISKGLNCETRDVAPRECFQTVLLDQSVKAVGYGIRWDVLRVGLGAAIPVALVKGLSVSAEVAWVPYAHFNVDDSHYLRVDLGPTPNSYHRGSARGVEAEVMVSYALTDRFKLGVGGRYWGLFSYDGESTFRQSQRSYSGTRFEQQRYGLLVEAKYRF</sequence>
<comment type="caution">
    <text evidence="2">The sequence shown here is derived from an EMBL/GenBank/DDBJ whole genome shotgun (WGS) entry which is preliminary data.</text>
</comment>
<keyword evidence="1" id="KW-0732">Signal</keyword>
<dbReference type="GO" id="GO:0006508">
    <property type="term" value="P:proteolysis"/>
    <property type="evidence" value="ECO:0007669"/>
    <property type="project" value="UniProtKB-KW"/>
</dbReference>
<evidence type="ECO:0000256" key="1">
    <source>
        <dbReference type="SAM" id="SignalP"/>
    </source>
</evidence>
<protein>
    <submittedName>
        <fullName evidence="2">Omptin family outer membrane protease</fullName>
    </submittedName>
</protein>
<feature type="signal peptide" evidence="1">
    <location>
        <begin position="1"/>
        <end position="24"/>
    </location>
</feature>
<dbReference type="EMBL" id="SMSJ01000014">
    <property type="protein sequence ID" value="TDH62170.1"/>
    <property type="molecule type" value="Genomic_DNA"/>
</dbReference>
<dbReference type="Gene3D" id="2.40.128.90">
    <property type="entry name" value="OMPT-like"/>
    <property type="match status" value="1"/>
</dbReference>
<keyword evidence="3" id="KW-1185">Reference proteome</keyword>
<accession>A0A4R5QFY7</accession>
<evidence type="ECO:0000313" key="3">
    <source>
        <dbReference type="Proteomes" id="UP000295096"/>
    </source>
</evidence>
<dbReference type="InterPro" id="IPR020080">
    <property type="entry name" value="OM_adhesin/peptidase_omptin"/>
</dbReference>
<dbReference type="AlphaFoldDB" id="A0A4R5QFY7"/>
<keyword evidence="2" id="KW-0378">Hydrolase</keyword>
<proteinExistence type="predicted"/>
<dbReference type="InterPro" id="IPR053724">
    <property type="entry name" value="OMP_A26_sf"/>
</dbReference>
<keyword evidence="2" id="KW-0645">Protease</keyword>
<dbReference type="OrthoDB" id="7591823at2"/>
<dbReference type="Pfam" id="PF01278">
    <property type="entry name" value="Omptin"/>
    <property type="match status" value="1"/>
</dbReference>
<dbReference type="SUPFAM" id="SSF69917">
    <property type="entry name" value="OMPT-like"/>
    <property type="match status" value="1"/>
</dbReference>
<name>A0A4R5QFY7_9PROT</name>
<dbReference type="Proteomes" id="UP000295096">
    <property type="component" value="Unassembled WGS sequence"/>
</dbReference>
<feature type="chain" id="PRO_5021014422" evidence="1">
    <location>
        <begin position="25"/>
        <end position="340"/>
    </location>
</feature>
<dbReference type="GO" id="GO:0009279">
    <property type="term" value="C:cell outer membrane"/>
    <property type="evidence" value="ECO:0007669"/>
    <property type="project" value="InterPro"/>
</dbReference>